<evidence type="ECO:0000313" key="10">
    <source>
        <dbReference type="RefSeq" id="XP_030749243.1"/>
    </source>
</evidence>
<reference evidence="10" key="1">
    <citation type="submission" date="2025-08" db="UniProtKB">
        <authorList>
            <consortium name="RefSeq"/>
        </authorList>
    </citation>
    <scope>IDENTIFICATION</scope>
    <source>
        <tissue evidence="10">Gonads</tissue>
    </source>
</reference>
<dbReference type="OrthoDB" id="18585at2759"/>
<dbReference type="KEGG" id="soy:115877224"/>
<evidence type="ECO:0000256" key="3">
    <source>
        <dbReference type="ARBA" id="ARBA00022475"/>
    </source>
</evidence>
<dbReference type="Proteomes" id="UP000504635">
    <property type="component" value="Unplaced"/>
</dbReference>
<keyword evidence="4 8" id="KW-0812">Transmembrane</keyword>
<organism evidence="9 10">
    <name type="scientific">Sitophilus oryzae</name>
    <name type="common">Rice weevil</name>
    <name type="synonym">Curculio oryzae</name>
    <dbReference type="NCBI Taxonomy" id="7048"/>
    <lineage>
        <taxon>Eukaryota</taxon>
        <taxon>Metazoa</taxon>
        <taxon>Ecdysozoa</taxon>
        <taxon>Arthropoda</taxon>
        <taxon>Hexapoda</taxon>
        <taxon>Insecta</taxon>
        <taxon>Pterygota</taxon>
        <taxon>Neoptera</taxon>
        <taxon>Endopterygota</taxon>
        <taxon>Coleoptera</taxon>
        <taxon>Polyphaga</taxon>
        <taxon>Cucujiformia</taxon>
        <taxon>Curculionidae</taxon>
        <taxon>Dryophthorinae</taxon>
        <taxon>Sitophilus</taxon>
    </lineage>
</organism>
<proteinExistence type="inferred from homology"/>
<dbReference type="GO" id="GO:0005886">
    <property type="term" value="C:plasma membrane"/>
    <property type="evidence" value="ECO:0007669"/>
    <property type="project" value="UniProtKB-SubCell"/>
</dbReference>
<comment type="similarity">
    <text evidence="2">Belongs to the CD36 family.</text>
</comment>
<feature type="transmembrane region" description="Helical" evidence="8">
    <location>
        <begin position="371"/>
        <end position="392"/>
    </location>
</feature>
<keyword evidence="6 8" id="KW-0472">Membrane</keyword>
<protein>
    <submittedName>
        <fullName evidence="10">Scavenger receptor class B member 1-like</fullName>
    </submittedName>
</protein>
<dbReference type="GO" id="GO:0005044">
    <property type="term" value="F:scavenger receptor activity"/>
    <property type="evidence" value="ECO:0007669"/>
    <property type="project" value="TreeGrafter"/>
</dbReference>
<dbReference type="RefSeq" id="XP_030749243.1">
    <property type="nucleotide sequence ID" value="XM_030893383.1"/>
</dbReference>
<keyword evidence="7" id="KW-0325">Glycoprotein</keyword>
<dbReference type="PANTHER" id="PTHR11923:SF88">
    <property type="entry name" value="DEBRIS BUSTER, ISOFORM D"/>
    <property type="match status" value="1"/>
</dbReference>
<evidence type="ECO:0000256" key="7">
    <source>
        <dbReference type="ARBA" id="ARBA00023180"/>
    </source>
</evidence>
<dbReference type="PRINTS" id="PR01609">
    <property type="entry name" value="CD36FAMILY"/>
</dbReference>
<evidence type="ECO:0000256" key="1">
    <source>
        <dbReference type="ARBA" id="ARBA00004236"/>
    </source>
</evidence>
<sequence length="442" mass="50702">MQEAREVKNIIFFFVFFREDMEKVNIRFHDNGTVSYQHKKILRFVPELSVDRTHKITVPNIPLLTLSTQSNNMGYWLQKTISVLLAMGSSKPFVSVTADELVFGYDDSLVSLAHKFYPKRKKPSNKMGLLISRNGTLAEVHNMYTGETGMQEFGLLANLNGKETLPYWDEAPCNDLTASEGSFFPPRYFTKRDVVYLYDKDLCRTFPFQYRESGEKHGIPADLYTPPEDVFEDVRQNPENKCFCPGNEYCPPKGLQNISPCQYDAPVYLSFPHFLDADPSLINEVEGLNPVRQKHQSYFRIQPKLGVPVEGKVRVQLNLRIQQAPNINPVKDFKTMVFPVMWLEEGIDELTPPIRRWLYVATTFADVACPLMTYGFIIFGSCLIIAVFVNAYKSIMFTKKTIQIGMKNLRRGSLLISSNRLISRRETYTLLEFPDVDADGEV</sequence>
<evidence type="ECO:0000313" key="9">
    <source>
        <dbReference type="Proteomes" id="UP000504635"/>
    </source>
</evidence>
<dbReference type="InParanoid" id="A0A6J2XD39"/>
<keyword evidence="5 8" id="KW-1133">Transmembrane helix</keyword>
<dbReference type="AlphaFoldDB" id="A0A6J2XD39"/>
<evidence type="ECO:0000256" key="2">
    <source>
        <dbReference type="ARBA" id="ARBA00010532"/>
    </source>
</evidence>
<evidence type="ECO:0000256" key="4">
    <source>
        <dbReference type="ARBA" id="ARBA00022692"/>
    </source>
</evidence>
<keyword evidence="3" id="KW-1003">Cell membrane</keyword>
<dbReference type="InterPro" id="IPR002159">
    <property type="entry name" value="CD36_fam"/>
</dbReference>
<gene>
    <name evidence="10" type="primary">LOC115877224</name>
</gene>
<dbReference type="GO" id="GO:0005737">
    <property type="term" value="C:cytoplasm"/>
    <property type="evidence" value="ECO:0007669"/>
    <property type="project" value="TreeGrafter"/>
</dbReference>
<comment type="subcellular location">
    <subcellularLocation>
        <location evidence="1">Cell membrane</location>
    </subcellularLocation>
</comment>
<keyword evidence="9" id="KW-1185">Reference proteome</keyword>
<evidence type="ECO:0000256" key="8">
    <source>
        <dbReference type="SAM" id="Phobius"/>
    </source>
</evidence>
<accession>A0A6J2XD39</accession>
<evidence type="ECO:0000256" key="5">
    <source>
        <dbReference type="ARBA" id="ARBA00022989"/>
    </source>
</evidence>
<evidence type="ECO:0000256" key="6">
    <source>
        <dbReference type="ARBA" id="ARBA00023136"/>
    </source>
</evidence>
<dbReference type="Pfam" id="PF01130">
    <property type="entry name" value="CD36"/>
    <property type="match status" value="1"/>
</dbReference>
<dbReference type="GeneID" id="115877224"/>
<name>A0A6J2XD39_SITOR</name>
<dbReference type="PANTHER" id="PTHR11923">
    <property type="entry name" value="SCAVENGER RECEPTOR CLASS B TYPE-1 SR-B1"/>
    <property type="match status" value="1"/>
</dbReference>